<name>A0A5B0NNJ6_PUCGR</name>
<gene>
    <name evidence="1" type="ORF">PGT21_017075</name>
</gene>
<proteinExistence type="predicted"/>
<comment type="caution">
    <text evidence="1">The sequence shown here is derived from an EMBL/GenBank/DDBJ whole genome shotgun (WGS) entry which is preliminary data.</text>
</comment>
<accession>A0A5B0NNJ6</accession>
<keyword evidence="2" id="KW-1185">Reference proteome</keyword>
<protein>
    <submittedName>
        <fullName evidence="1">Uncharacterized protein</fullName>
    </submittedName>
</protein>
<evidence type="ECO:0000313" key="2">
    <source>
        <dbReference type="Proteomes" id="UP000324748"/>
    </source>
</evidence>
<sequence>MIAYIKYQVGYLPVEMGGEFSRSLHILVARSHEICKLQLSDREFSISARGQAKPSLFSYILLVVERIEATRRAFRTHHQAVWIWDFKSD</sequence>
<organism evidence="1 2">
    <name type="scientific">Puccinia graminis f. sp. tritici</name>
    <dbReference type="NCBI Taxonomy" id="56615"/>
    <lineage>
        <taxon>Eukaryota</taxon>
        <taxon>Fungi</taxon>
        <taxon>Dikarya</taxon>
        <taxon>Basidiomycota</taxon>
        <taxon>Pucciniomycotina</taxon>
        <taxon>Pucciniomycetes</taxon>
        <taxon>Pucciniales</taxon>
        <taxon>Pucciniaceae</taxon>
        <taxon>Puccinia</taxon>
    </lineage>
</organism>
<dbReference type="AlphaFoldDB" id="A0A5B0NNJ6"/>
<dbReference type="EMBL" id="VSWC01000092">
    <property type="protein sequence ID" value="KAA1090891.1"/>
    <property type="molecule type" value="Genomic_DNA"/>
</dbReference>
<dbReference type="Proteomes" id="UP000324748">
    <property type="component" value="Unassembled WGS sequence"/>
</dbReference>
<reference evidence="1 2" key="1">
    <citation type="submission" date="2019-05" db="EMBL/GenBank/DDBJ databases">
        <title>Emergence of the Ug99 lineage of the wheat stem rust pathogen through somatic hybridization.</title>
        <authorList>
            <person name="Li F."/>
            <person name="Upadhyaya N.M."/>
            <person name="Sperschneider J."/>
            <person name="Matny O."/>
            <person name="Nguyen-Phuc H."/>
            <person name="Mago R."/>
            <person name="Raley C."/>
            <person name="Miller M.E."/>
            <person name="Silverstein K.A.T."/>
            <person name="Henningsen E."/>
            <person name="Hirsch C.D."/>
            <person name="Visser B."/>
            <person name="Pretorius Z.A."/>
            <person name="Steffenson B.J."/>
            <person name="Schwessinger B."/>
            <person name="Dodds P.N."/>
            <person name="Figueroa M."/>
        </authorList>
    </citation>
    <scope>NUCLEOTIDE SEQUENCE [LARGE SCALE GENOMIC DNA]</scope>
    <source>
        <strain evidence="1">21-0</strain>
    </source>
</reference>
<evidence type="ECO:0000313" key="1">
    <source>
        <dbReference type="EMBL" id="KAA1090891.1"/>
    </source>
</evidence>